<evidence type="ECO:0000313" key="1">
    <source>
        <dbReference type="EMBL" id="RSU16838.1"/>
    </source>
</evidence>
<dbReference type="AlphaFoldDB" id="A0A430B9A3"/>
<protein>
    <submittedName>
        <fullName evidence="1">Uncharacterized protein</fullName>
    </submittedName>
</protein>
<comment type="caution">
    <text evidence="1">The sequence shown here is derived from an EMBL/GenBank/DDBJ whole genome shotgun (WGS) entry which is preliminary data.</text>
</comment>
<dbReference type="OrthoDB" id="2185058at2"/>
<dbReference type="GeneID" id="95579804"/>
<keyword evidence="2" id="KW-1185">Reference proteome</keyword>
<proteinExistence type="predicted"/>
<name>A0A430B9A3_9ENTE</name>
<reference evidence="1 2" key="1">
    <citation type="submission" date="2017-05" db="EMBL/GenBank/DDBJ databases">
        <title>Vagococcus spp. assemblies.</title>
        <authorList>
            <person name="Gulvik C.A."/>
        </authorList>
    </citation>
    <scope>NUCLEOTIDE SEQUENCE [LARGE SCALE GENOMIC DNA]</scope>
    <source>
        <strain evidence="1 2">SS1714</strain>
    </source>
</reference>
<accession>A0A430B9A3</accession>
<sequence>MLFKSLKEKSNTSNPTEILAYLKEQSIQDYNGYLLFNLDHKEETFFKNLSFLADESTWTKEDLDGQVLIAQTIDNDYLFATESSVTIIPYSFNKQDSEIFDLPIWDFLIAFEENTLKTSILALN</sequence>
<dbReference type="EMBL" id="NGKB01000001">
    <property type="protein sequence ID" value="RSU16838.1"/>
    <property type="molecule type" value="Genomic_DNA"/>
</dbReference>
<organism evidence="1 2">
    <name type="scientific">Vagococcus carniphilus</name>
    <dbReference type="NCBI Taxonomy" id="218144"/>
    <lineage>
        <taxon>Bacteria</taxon>
        <taxon>Bacillati</taxon>
        <taxon>Bacillota</taxon>
        <taxon>Bacilli</taxon>
        <taxon>Lactobacillales</taxon>
        <taxon>Enterococcaceae</taxon>
        <taxon>Vagococcus</taxon>
    </lineage>
</organism>
<evidence type="ECO:0000313" key="2">
    <source>
        <dbReference type="Proteomes" id="UP000288028"/>
    </source>
</evidence>
<gene>
    <name evidence="1" type="ORF">CBF28_01230</name>
</gene>
<dbReference type="RefSeq" id="WP_126791060.1">
    <property type="nucleotide sequence ID" value="NZ_CP060720.1"/>
</dbReference>
<dbReference type="Proteomes" id="UP000288028">
    <property type="component" value="Unassembled WGS sequence"/>
</dbReference>